<dbReference type="InterPro" id="IPR018313">
    <property type="entry name" value="SBP_3_CS"/>
</dbReference>
<dbReference type="SUPFAM" id="SSF53850">
    <property type="entry name" value="Periplasmic binding protein-like II"/>
    <property type="match status" value="1"/>
</dbReference>
<keyword evidence="2" id="KW-0813">Transport</keyword>
<sequence length="297" mass="31898">MFVESSRFTDPRTLHGAPAGPGRKRHRPVTSLLAAAVGLSTLAACAASGEEASVLEGDTITIGVKFDQPGLGLGENGEFAGFDVDVAHYLAEEMGFDRDDVEMVGVTSVEREDKIIEGEVDMVVATYSITPERKTEVTFGGPYYVAKQDILVSADATDIETVRDLEGLEVCQGEGSNSASRITEGLGIDATVSEAPSYSRCIDRLDDGSADAVSTDDLILAGYLAEDPSAYRFVNYPFTDEKYGVGLPYEDVEACEAVNKAINRMYQDGTAGELLEKWFGSTDLELLRTVPQFEGCV</sequence>
<gene>
    <name evidence="7" type="ORF">GCM10007147_34290</name>
</gene>
<dbReference type="AlphaFoldDB" id="A0A919CJV1"/>
<evidence type="ECO:0000313" key="8">
    <source>
        <dbReference type="Proteomes" id="UP000654947"/>
    </source>
</evidence>
<dbReference type="EMBL" id="BMXL01000021">
    <property type="protein sequence ID" value="GHD31486.1"/>
    <property type="molecule type" value="Genomic_DNA"/>
</dbReference>
<evidence type="ECO:0000313" key="7">
    <source>
        <dbReference type="EMBL" id="GHD31486.1"/>
    </source>
</evidence>
<dbReference type="GO" id="GO:0006865">
    <property type="term" value="P:amino acid transport"/>
    <property type="evidence" value="ECO:0007669"/>
    <property type="project" value="TreeGrafter"/>
</dbReference>
<protein>
    <submittedName>
        <fullName evidence="7">ABC transporter substrate-binding protein</fullName>
    </submittedName>
</protein>
<dbReference type="PROSITE" id="PS01039">
    <property type="entry name" value="SBP_BACTERIAL_3"/>
    <property type="match status" value="1"/>
</dbReference>
<feature type="region of interest" description="Disordered" evidence="5">
    <location>
        <begin position="1"/>
        <end position="26"/>
    </location>
</feature>
<dbReference type="Pfam" id="PF00497">
    <property type="entry name" value="SBP_bac_3"/>
    <property type="match status" value="1"/>
</dbReference>
<reference evidence="7 8" key="1">
    <citation type="journal article" date="2014" name="Int. J. Syst. Evol. Microbiol.">
        <title>Complete genome sequence of Corynebacterium casei LMG S-19264T (=DSM 44701T), isolated from a smear-ripened cheese.</title>
        <authorList>
            <consortium name="US DOE Joint Genome Institute (JGI-PGF)"/>
            <person name="Walter F."/>
            <person name="Albersmeier A."/>
            <person name="Kalinowski J."/>
            <person name="Ruckert C."/>
        </authorList>
    </citation>
    <scope>NUCLEOTIDE SEQUENCE [LARGE SCALE GENOMIC DNA]</scope>
    <source>
        <strain evidence="7 8">KCTC 19473</strain>
    </source>
</reference>
<dbReference type="GO" id="GO:0030288">
    <property type="term" value="C:outer membrane-bounded periplasmic space"/>
    <property type="evidence" value="ECO:0007669"/>
    <property type="project" value="TreeGrafter"/>
</dbReference>
<dbReference type="PANTHER" id="PTHR30085:SF6">
    <property type="entry name" value="ABC TRANSPORTER GLUTAMINE-BINDING PROTEIN GLNH"/>
    <property type="match status" value="1"/>
</dbReference>
<dbReference type="PANTHER" id="PTHR30085">
    <property type="entry name" value="AMINO ACID ABC TRANSPORTER PERMEASE"/>
    <property type="match status" value="1"/>
</dbReference>
<evidence type="ECO:0000256" key="3">
    <source>
        <dbReference type="ARBA" id="ARBA00022729"/>
    </source>
</evidence>
<keyword evidence="3" id="KW-0732">Signal</keyword>
<comment type="similarity">
    <text evidence="1 4">Belongs to the bacterial solute-binding protein 3 family.</text>
</comment>
<proteinExistence type="inferred from homology"/>
<name>A0A919CJV1_9ACTN</name>
<dbReference type="CDD" id="cd13690">
    <property type="entry name" value="PBP2_GluB"/>
    <property type="match status" value="1"/>
</dbReference>
<dbReference type="GO" id="GO:0005576">
    <property type="term" value="C:extracellular region"/>
    <property type="evidence" value="ECO:0007669"/>
    <property type="project" value="TreeGrafter"/>
</dbReference>
<keyword evidence="8" id="KW-1185">Reference proteome</keyword>
<evidence type="ECO:0000256" key="4">
    <source>
        <dbReference type="RuleBase" id="RU003744"/>
    </source>
</evidence>
<dbReference type="Proteomes" id="UP000654947">
    <property type="component" value="Unassembled WGS sequence"/>
</dbReference>
<dbReference type="Gene3D" id="3.40.190.10">
    <property type="entry name" value="Periplasmic binding protein-like II"/>
    <property type="match status" value="2"/>
</dbReference>
<evidence type="ECO:0000256" key="2">
    <source>
        <dbReference type="ARBA" id="ARBA00022448"/>
    </source>
</evidence>
<dbReference type="SMART" id="SM00062">
    <property type="entry name" value="PBPb"/>
    <property type="match status" value="1"/>
</dbReference>
<evidence type="ECO:0000256" key="5">
    <source>
        <dbReference type="SAM" id="MobiDB-lite"/>
    </source>
</evidence>
<comment type="caution">
    <text evidence="7">The sequence shown here is derived from an EMBL/GenBank/DDBJ whole genome shotgun (WGS) entry which is preliminary data.</text>
</comment>
<accession>A0A919CJV1</accession>
<dbReference type="InterPro" id="IPR001638">
    <property type="entry name" value="Solute-binding_3/MltF_N"/>
</dbReference>
<evidence type="ECO:0000259" key="6">
    <source>
        <dbReference type="SMART" id="SM00062"/>
    </source>
</evidence>
<evidence type="ECO:0000256" key="1">
    <source>
        <dbReference type="ARBA" id="ARBA00010333"/>
    </source>
</evidence>
<feature type="domain" description="Solute-binding protein family 3/N-terminal" evidence="6">
    <location>
        <begin position="59"/>
        <end position="282"/>
    </location>
</feature>
<dbReference type="InterPro" id="IPR051455">
    <property type="entry name" value="Bact_solute-bind_prot3"/>
</dbReference>
<organism evidence="7 8">
    <name type="scientific">Nocardiopsis kunsanensis</name>
    <dbReference type="NCBI Taxonomy" id="141693"/>
    <lineage>
        <taxon>Bacteria</taxon>
        <taxon>Bacillati</taxon>
        <taxon>Actinomycetota</taxon>
        <taxon>Actinomycetes</taxon>
        <taxon>Streptosporangiales</taxon>
        <taxon>Nocardiopsidaceae</taxon>
        <taxon>Nocardiopsis</taxon>
    </lineage>
</organism>